<dbReference type="Gene3D" id="2.60.40.790">
    <property type="match status" value="1"/>
</dbReference>
<protein>
    <submittedName>
        <fullName evidence="6">30 kDa heat shock protein</fullName>
    </submittedName>
</protein>
<dbReference type="Pfam" id="PF00011">
    <property type="entry name" value="HSP20"/>
    <property type="match status" value="1"/>
</dbReference>
<dbReference type="AlphaFoldDB" id="A0A420ITG7"/>
<feature type="region of interest" description="Disordered" evidence="4">
    <location>
        <begin position="60"/>
        <end position="84"/>
    </location>
</feature>
<dbReference type="CDD" id="cd06464">
    <property type="entry name" value="ACD_sHsps-like"/>
    <property type="match status" value="1"/>
</dbReference>
<organism evidence="6 7">
    <name type="scientific">Golovinomyces cichoracearum</name>
    <dbReference type="NCBI Taxonomy" id="62708"/>
    <lineage>
        <taxon>Eukaryota</taxon>
        <taxon>Fungi</taxon>
        <taxon>Dikarya</taxon>
        <taxon>Ascomycota</taxon>
        <taxon>Pezizomycotina</taxon>
        <taxon>Leotiomycetes</taxon>
        <taxon>Erysiphales</taxon>
        <taxon>Erysiphaceae</taxon>
        <taxon>Golovinomyces</taxon>
    </lineage>
</organism>
<evidence type="ECO:0000256" key="1">
    <source>
        <dbReference type="ARBA" id="ARBA00023016"/>
    </source>
</evidence>
<dbReference type="InterPro" id="IPR008978">
    <property type="entry name" value="HSP20-like_chaperone"/>
</dbReference>
<keyword evidence="1 6" id="KW-0346">Stress response</keyword>
<evidence type="ECO:0000313" key="6">
    <source>
        <dbReference type="EMBL" id="RKF77849.1"/>
    </source>
</evidence>
<reference evidence="6 7" key="1">
    <citation type="journal article" date="2018" name="BMC Genomics">
        <title>Comparative genome analyses reveal sequence features reflecting distinct modes of host-adaptation between dicot and monocot powdery mildew.</title>
        <authorList>
            <person name="Wu Y."/>
            <person name="Ma X."/>
            <person name="Pan Z."/>
            <person name="Kale S.D."/>
            <person name="Song Y."/>
            <person name="King H."/>
            <person name="Zhang Q."/>
            <person name="Presley C."/>
            <person name="Deng X."/>
            <person name="Wei C.I."/>
            <person name="Xiao S."/>
        </authorList>
    </citation>
    <scope>NUCLEOTIDE SEQUENCE [LARGE SCALE GENOMIC DNA]</scope>
    <source>
        <strain evidence="6">UMSG1</strain>
    </source>
</reference>
<feature type="domain" description="SHSP" evidence="5">
    <location>
        <begin position="1"/>
        <end position="139"/>
    </location>
</feature>
<feature type="compositionally biased region" description="Polar residues" evidence="4">
    <location>
        <begin position="60"/>
        <end position="78"/>
    </location>
</feature>
<dbReference type="InterPro" id="IPR002068">
    <property type="entry name" value="A-crystallin/Hsp20_dom"/>
</dbReference>
<comment type="similarity">
    <text evidence="2 3">Belongs to the small heat shock protein (HSP20) family.</text>
</comment>
<evidence type="ECO:0000313" key="7">
    <source>
        <dbReference type="Proteomes" id="UP000285326"/>
    </source>
</evidence>
<comment type="caution">
    <text evidence="6">The sequence shown here is derived from an EMBL/GenBank/DDBJ whole genome shotgun (WGS) entry which is preliminary data.</text>
</comment>
<dbReference type="PANTHER" id="PTHR11527">
    <property type="entry name" value="HEAT-SHOCK PROTEIN 20 FAMILY MEMBER"/>
    <property type="match status" value="1"/>
</dbReference>
<proteinExistence type="inferred from homology"/>
<evidence type="ECO:0000256" key="2">
    <source>
        <dbReference type="PROSITE-ProRule" id="PRU00285"/>
    </source>
</evidence>
<dbReference type="InterPro" id="IPR031107">
    <property type="entry name" value="Small_HSP"/>
</dbReference>
<sequence length="139" mass="15429">MESFTPKFDMKELQDVYELHGELPGIDQKDVGIEFTDASTLIIKGLVEGSFAHEPGINMGANTESSGTEITGIQNGNGEKSGFNDRHWIMERSTGKFSRAFDFPKQVNQDAVKASMKNGILSIIVPKKQRQEGRKIIIQ</sequence>
<accession>A0A420ITG7</accession>
<gene>
    <name evidence="6" type="ORF">GcM1_216046</name>
</gene>
<evidence type="ECO:0000259" key="5">
    <source>
        <dbReference type="PROSITE" id="PS01031"/>
    </source>
</evidence>
<name>A0A420ITG7_9PEZI</name>
<evidence type="ECO:0000256" key="3">
    <source>
        <dbReference type="RuleBase" id="RU003616"/>
    </source>
</evidence>
<dbReference type="SUPFAM" id="SSF49764">
    <property type="entry name" value="HSP20-like chaperones"/>
    <property type="match status" value="1"/>
</dbReference>
<evidence type="ECO:0000256" key="4">
    <source>
        <dbReference type="SAM" id="MobiDB-lite"/>
    </source>
</evidence>
<dbReference type="EMBL" id="MCBS01021618">
    <property type="protein sequence ID" value="RKF77849.1"/>
    <property type="molecule type" value="Genomic_DNA"/>
</dbReference>
<dbReference type="Proteomes" id="UP000285326">
    <property type="component" value="Unassembled WGS sequence"/>
</dbReference>
<dbReference type="PROSITE" id="PS01031">
    <property type="entry name" value="SHSP"/>
    <property type="match status" value="1"/>
</dbReference>